<dbReference type="SUPFAM" id="SSF48150">
    <property type="entry name" value="DNA-glycosylase"/>
    <property type="match status" value="1"/>
</dbReference>
<dbReference type="OrthoDB" id="9807664at2"/>
<organism evidence="3 4">
    <name type="scientific">Rothia koreensis</name>
    <dbReference type="NCBI Taxonomy" id="592378"/>
    <lineage>
        <taxon>Bacteria</taxon>
        <taxon>Bacillati</taxon>
        <taxon>Actinomycetota</taxon>
        <taxon>Actinomycetes</taxon>
        <taxon>Micrococcales</taxon>
        <taxon>Micrococcaceae</taxon>
        <taxon>Rothia</taxon>
    </lineage>
</organism>
<name>A0A7K1LHM9_9MICC</name>
<dbReference type="InterPro" id="IPR052891">
    <property type="entry name" value="DNA-3mA_glycosylase"/>
</dbReference>
<dbReference type="PANTHER" id="PTHR30037:SF4">
    <property type="entry name" value="DNA-3-METHYLADENINE GLYCOSYLASE I"/>
    <property type="match status" value="1"/>
</dbReference>
<accession>A0A7K1LHM9</accession>
<gene>
    <name evidence="3" type="ORF">GMA10_05195</name>
</gene>
<protein>
    <submittedName>
        <fullName evidence="3">DNA-3-methyladenine glycosylase I</fullName>
    </submittedName>
</protein>
<reference evidence="3 4" key="1">
    <citation type="submission" date="2019-12" db="EMBL/GenBank/DDBJ databases">
        <authorList>
            <person name="Li J."/>
            <person name="Shi Y."/>
            <person name="Xu G."/>
            <person name="Xiao D."/>
            <person name="Ran X."/>
        </authorList>
    </citation>
    <scope>NUCLEOTIDE SEQUENCE [LARGE SCALE GENOMIC DNA]</scope>
    <source>
        <strain evidence="3 4">JCM 15915</strain>
    </source>
</reference>
<keyword evidence="1" id="KW-0479">Metal-binding</keyword>
<dbReference type="Gene3D" id="1.10.340.30">
    <property type="entry name" value="Hypothetical protein, domain 2"/>
    <property type="match status" value="1"/>
</dbReference>
<evidence type="ECO:0000256" key="2">
    <source>
        <dbReference type="SAM" id="MobiDB-lite"/>
    </source>
</evidence>
<feature type="region of interest" description="Disordered" evidence="2">
    <location>
        <begin position="1"/>
        <end position="23"/>
    </location>
</feature>
<dbReference type="PANTHER" id="PTHR30037">
    <property type="entry name" value="DNA-3-METHYLADENINE GLYCOSYLASE 1"/>
    <property type="match status" value="1"/>
</dbReference>
<dbReference type="Proteomes" id="UP000462152">
    <property type="component" value="Unassembled WGS sequence"/>
</dbReference>
<dbReference type="AlphaFoldDB" id="A0A7K1LHM9"/>
<comment type="caution">
    <text evidence="3">The sequence shown here is derived from an EMBL/GenBank/DDBJ whole genome shotgun (WGS) entry which is preliminary data.</text>
</comment>
<evidence type="ECO:0000256" key="1">
    <source>
        <dbReference type="PIRSR" id="PIRSR605019-1"/>
    </source>
</evidence>
<dbReference type="Pfam" id="PF03352">
    <property type="entry name" value="Adenine_glyco"/>
    <property type="match status" value="1"/>
</dbReference>
<feature type="compositionally biased region" description="Low complexity" evidence="2">
    <location>
        <begin position="1"/>
        <end position="19"/>
    </location>
</feature>
<dbReference type="RefSeq" id="WP_129315358.1">
    <property type="nucleotide sequence ID" value="NZ_NOIQ01000006.1"/>
</dbReference>
<evidence type="ECO:0000313" key="4">
    <source>
        <dbReference type="Proteomes" id="UP000462152"/>
    </source>
</evidence>
<dbReference type="GO" id="GO:0046872">
    <property type="term" value="F:metal ion binding"/>
    <property type="evidence" value="ECO:0007669"/>
    <property type="project" value="UniProtKB-KW"/>
</dbReference>
<keyword evidence="4" id="KW-1185">Reference proteome</keyword>
<dbReference type="GO" id="GO:0006284">
    <property type="term" value="P:base-excision repair"/>
    <property type="evidence" value="ECO:0007669"/>
    <property type="project" value="InterPro"/>
</dbReference>
<feature type="binding site" evidence="1">
    <location>
        <position position="216"/>
    </location>
    <ligand>
        <name>Zn(2+)</name>
        <dbReference type="ChEBI" id="CHEBI:29105"/>
    </ligand>
</feature>
<dbReference type="InterPro" id="IPR011257">
    <property type="entry name" value="DNA_glycosylase"/>
</dbReference>
<evidence type="ECO:0000313" key="3">
    <source>
        <dbReference type="EMBL" id="MUN54610.1"/>
    </source>
</evidence>
<proteinExistence type="predicted"/>
<dbReference type="InterPro" id="IPR005019">
    <property type="entry name" value="Adenine_glyco"/>
</dbReference>
<keyword evidence="1" id="KW-0862">Zinc</keyword>
<sequence>MTASPSSGTAASDDSTANSRNLPRTAWANGSAMMREYYDHEWGLPVISEAGLYERVCLEGFQAGLSWATILARRDAFRRAFADFDPDVVAKYTDQTVEELLQDASIIRSRPKIMAAIGNARATLELREAAEQDPMLQGFSLPLQDGDSLQIASGLPALVWSHAPETTPSPTRADEVPTQSPESVALARALKKHGFRFVGPTTIFALMEAVGIVDTHWVGSHKRAVSKIYAPDGHRHAFVAD</sequence>
<dbReference type="EMBL" id="WOGT01000002">
    <property type="protein sequence ID" value="MUN54610.1"/>
    <property type="molecule type" value="Genomic_DNA"/>
</dbReference>
<dbReference type="GO" id="GO:0008725">
    <property type="term" value="F:DNA-3-methyladenine glycosylase activity"/>
    <property type="evidence" value="ECO:0007669"/>
    <property type="project" value="InterPro"/>
</dbReference>